<proteinExistence type="predicted"/>
<dbReference type="InParanoid" id="A0A7X0MUW3"/>
<keyword evidence="3" id="KW-1185">Reference proteome</keyword>
<reference evidence="2 3" key="1">
    <citation type="submission" date="2020-08" db="EMBL/GenBank/DDBJ databases">
        <title>Genomic Encyclopedia of Type Strains, Phase IV (KMG-IV): sequencing the most valuable type-strain genomes for metagenomic binning, comparative biology and taxonomic classification.</title>
        <authorList>
            <person name="Goeker M."/>
        </authorList>
    </citation>
    <scope>NUCLEOTIDE SEQUENCE [LARGE SCALE GENOMIC DNA]</scope>
    <source>
        <strain evidence="2 3">DSM 22368</strain>
    </source>
</reference>
<protein>
    <submittedName>
        <fullName evidence="2">Uncharacterized protein</fullName>
    </submittedName>
</protein>
<organism evidence="2 3">
    <name type="scientific">Pseudoteredinibacter isoporae</name>
    <dbReference type="NCBI Taxonomy" id="570281"/>
    <lineage>
        <taxon>Bacteria</taxon>
        <taxon>Pseudomonadati</taxon>
        <taxon>Pseudomonadota</taxon>
        <taxon>Gammaproteobacteria</taxon>
        <taxon>Cellvibrionales</taxon>
        <taxon>Cellvibrionaceae</taxon>
        <taxon>Pseudoteredinibacter</taxon>
    </lineage>
</organism>
<dbReference type="AlphaFoldDB" id="A0A7X0MUW3"/>
<gene>
    <name evidence="2" type="ORF">HNR48_000718</name>
</gene>
<keyword evidence="1" id="KW-0472">Membrane</keyword>
<dbReference type="Proteomes" id="UP000528457">
    <property type="component" value="Unassembled WGS sequence"/>
</dbReference>
<evidence type="ECO:0000256" key="1">
    <source>
        <dbReference type="SAM" id="Phobius"/>
    </source>
</evidence>
<accession>A0A7X0MUW3</accession>
<feature type="transmembrane region" description="Helical" evidence="1">
    <location>
        <begin position="46"/>
        <end position="67"/>
    </location>
</feature>
<name>A0A7X0MUW3_9GAMM</name>
<comment type="caution">
    <text evidence="2">The sequence shown here is derived from an EMBL/GenBank/DDBJ whole genome shotgun (WGS) entry which is preliminary data.</text>
</comment>
<sequence>MRVKTSDLQHIDSLATVPGSLLEQIFEAARYRCFQTEGKNSEWLWFNLRVTLLSVFMYSAVLIFAITSEHDEVLFLGMPISCCLLLYFALKIRRQKYMDMVHPYIANAVASYGEAGVHKERSI</sequence>
<feature type="transmembrane region" description="Helical" evidence="1">
    <location>
        <begin position="73"/>
        <end position="90"/>
    </location>
</feature>
<evidence type="ECO:0000313" key="2">
    <source>
        <dbReference type="EMBL" id="MBB6520440.1"/>
    </source>
</evidence>
<keyword evidence="1" id="KW-1133">Transmembrane helix</keyword>
<dbReference type="EMBL" id="JACHHT010000001">
    <property type="protein sequence ID" value="MBB6520440.1"/>
    <property type="molecule type" value="Genomic_DNA"/>
</dbReference>
<evidence type="ECO:0000313" key="3">
    <source>
        <dbReference type="Proteomes" id="UP000528457"/>
    </source>
</evidence>
<keyword evidence="1" id="KW-0812">Transmembrane</keyword>